<evidence type="ECO:0000313" key="1">
    <source>
        <dbReference type="EMBL" id="TCL52837.1"/>
    </source>
</evidence>
<dbReference type="InterPro" id="IPR058930">
    <property type="entry name" value="YwzD"/>
</dbReference>
<keyword evidence="2" id="KW-1185">Reference proteome</keyword>
<organism evidence="1 2">
    <name type="scientific">Thermolongibacillus altinsuensis</name>
    <dbReference type="NCBI Taxonomy" id="575256"/>
    <lineage>
        <taxon>Bacteria</taxon>
        <taxon>Bacillati</taxon>
        <taxon>Bacillota</taxon>
        <taxon>Bacilli</taxon>
        <taxon>Bacillales</taxon>
        <taxon>Anoxybacillaceae</taxon>
        <taxon>Thermolongibacillus</taxon>
    </lineage>
</organism>
<sequence length="54" mass="6256">MRKQTLDNCTTQLKQILIHAYQQGESFSSVSVRDFVQDLAHQLHSLLQNENVNK</sequence>
<gene>
    <name evidence="1" type="ORF">EDD69_102244</name>
</gene>
<name>A0A4R1QIA2_9BACL</name>
<dbReference type="Proteomes" id="UP000295658">
    <property type="component" value="Unassembled WGS sequence"/>
</dbReference>
<dbReference type="Pfam" id="PF26162">
    <property type="entry name" value="YwzD"/>
    <property type="match status" value="1"/>
</dbReference>
<protein>
    <submittedName>
        <fullName evidence="1">Uncharacterized protein</fullName>
    </submittedName>
</protein>
<dbReference type="RefSeq" id="WP_165871710.1">
    <property type="nucleotide sequence ID" value="NZ_SLUL01000002.1"/>
</dbReference>
<proteinExistence type="predicted"/>
<reference evidence="1 2" key="1">
    <citation type="submission" date="2019-03" db="EMBL/GenBank/DDBJ databases">
        <title>Genomic Encyclopedia of Type Strains, Phase IV (KMG-IV): sequencing the most valuable type-strain genomes for metagenomic binning, comparative biology and taxonomic classification.</title>
        <authorList>
            <person name="Goeker M."/>
        </authorList>
    </citation>
    <scope>NUCLEOTIDE SEQUENCE [LARGE SCALE GENOMIC DNA]</scope>
    <source>
        <strain evidence="1 2">DSM 24979</strain>
    </source>
</reference>
<dbReference type="AlphaFoldDB" id="A0A4R1QIA2"/>
<evidence type="ECO:0000313" key="2">
    <source>
        <dbReference type="Proteomes" id="UP000295658"/>
    </source>
</evidence>
<accession>A0A4R1QIA2</accession>
<dbReference type="EMBL" id="SLUL01000002">
    <property type="protein sequence ID" value="TCL52837.1"/>
    <property type="molecule type" value="Genomic_DNA"/>
</dbReference>
<comment type="caution">
    <text evidence="1">The sequence shown here is derived from an EMBL/GenBank/DDBJ whole genome shotgun (WGS) entry which is preliminary data.</text>
</comment>